<sequence length="59" mass="6686">MRKTRKGCVSSIKSLSLRQNTNFSNRNALQKFKQSGINDKEGDKVDVDSQDEIDQQGEL</sequence>
<evidence type="ECO:0000313" key="3">
    <source>
        <dbReference type="Proteomes" id="UP000789405"/>
    </source>
</evidence>
<accession>A0A9N9ES66</accession>
<feature type="region of interest" description="Disordered" evidence="1">
    <location>
        <begin position="32"/>
        <end position="59"/>
    </location>
</feature>
<organism evidence="2 3">
    <name type="scientific">Dentiscutata erythropus</name>
    <dbReference type="NCBI Taxonomy" id="1348616"/>
    <lineage>
        <taxon>Eukaryota</taxon>
        <taxon>Fungi</taxon>
        <taxon>Fungi incertae sedis</taxon>
        <taxon>Mucoromycota</taxon>
        <taxon>Glomeromycotina</taxon>
        <taxon>Glomeromycetes</taxon>
        <taxon>Diversisporales</taxon>
        <taxon>Gigasporaceae</taxon>
        <taxon>Dentiscutata</taxon>
    </lineage>
</organism>
<proteinExistence type="predicted"/>
<reference evidence="2" key="1">
    <citation type="submission" date="2021-06" db="EMBL/GenBank/DDBJ databases">
        <authorList>
            <person name="Kallberg Y."/>
            <person name="Tangrot J."/>
            <person name="Rosling A."/>
        </authorList>
    </citation>
    <scope>NUCLEOTIDE SEQUENCE</scope>
    <source>
        <strain evidence="2">MA453B</strain>
    </source>
</reference>
<comment type="caution">
    <text evidence="2">The sequence shown here is derived from an EMBL/GenBank/DDBJ whole genome shotgun (WGS) entry which is preliminary data.</text>
</comment>
<keyword evidence="3" id="KW-1185">Reference proteome</keyword>
<feature type="compositionally biased region" description="Acidic residues" evidence="1">
    <location>
        <begin position="48"/>
        <end position="59"/>
    </location>
</feature>
<dbReference type="Proteomes" id="UP000789405">
    <property type="component" value="Unassembled WGS sequence"/>
</dbReference>
<evidence type="ECO:0000256" key="1">
    <source>
        <dbReference type="SAM" id="MobiDB-lite"/>
    </source>
</evidence>
<dbReference type="AlphaFoldDB" id="A0A9N9ES66"/>
<evidence type="ECO:0000313" key="2">
    <source>
        <dbReference type="EMBL" id="CAG8689637.1"/>
    </source>
</evidence>
<dbReference type="EMBL" id="CAJVPY010007973">
    <property type="protein sequence ID" value="CAG8689637.1"/>
    <property type="molecule type" value="Genomic_DNA"/>
</dbReference>
<name>A0A9N9ES66_9GLOM</name>
<protein>
    <submittedName>
        <fullName evidence="2">23513_t:CDS:1</fullName>
    </submittedName>
</protein>
<feature type="compositionally biased region" description="Basic and acidic residues" evidence="1">
    <location>
        <begin position="38"/>
        <end position="47"/>
    </location>
</feature>
<gene>
    <name evidence="2" type="ORF">DERYTH_LOCUS12286</name>
</gene>